<organism evidence="5 6">
    <name type="scientific">Corynebacterium qintianiae</name>
    <dbReference type="NCBI Taxonomy" id="2709392"/>
    <lineage>
        <taxon>Bacteria</taxon>
        <taxon>Bacillati</taxon>
        <taxon>Actinomycetota</taxon>
        <taxon>Actinomycetes</taxon>
        <taxon>Mycobacteriales</taxon>
        <taxon>Corynebacteriaceae</taxon>
        <taxon>Corynebacterium</taxon>
    </lineage>
</organism>
<evidence type="ECO:0000313" key="6">
    <source>
        <dbReference type="Proteomes" id="UP000594586"/>
    </source>
</evidence>
<dbReference type="EMBL" id="CP064955">
    <property type="protein sequence ID" value="QPK83215.1"/>
    <property type="molecule type" value="Genomic_DNA"/>
</dbReference>
<keyword evidence="1" id="KW-0813">Transport</keyword>
<dbReference type="GO" id="GO:0016887">
    <property type="term" value="F:ATP hydrolysis activity"/>
    <property type="evidence" value="ECO:0007669"/>
    <property type="project" value="InterPro"/>
</dbReference>
<proteinExistence type="predicted"/>
<accession>A0A7T0KN46</accession>
<dbReference type="CDD" id="cd03255">
    <property type="entry name" value="ABC_MJ0796_LolCDE_FtsE"/>
    <property type="match status" value="1"/>
</dbReference>
<dbReference type="RefSeq" id="WP_165003224.1">
    <property type="nucleotide sequence ID" value="NZ_CP064955.1"/>
</dbReference>
<dbReference type="InterPro" id="IPR003439">
    <property type="entry name" value="ABC_transporter-like_ATP-bd"/>
</dbReference>
<dbReference type="InterPro" id="IPR027417">
    <property type="entry name" value="P-loop_NTPase"/>
</dbReference>
<dbReference type="AlphaFoldDB" id="A0A7T0KN46"/>
<dbReference type="SMART" id="SM00382">
    <property type="entry name" value="AAA"/>
    <property type="match status" value="1"/>
</dbReference>
<dbReference type="SUPFAM" id="SSF52540">
    <property type="entry name" value="P-loop containing nucleoside triphosphate hydrolases"/>
    <property type="match status" value="1"/>
</dbReference>
<dbReference type="GO" id="GO:0005524">
    <property type="term" value="F:ATP binding"/>
    <property type="evidence" value="ECO:0007669"/>
    <property type="project" value="UniProtKB-KW"/>
</dbReference>
<dbReference type="InterPro" id="IPR017871">
    <property type="entry name" value="ABC_transporter-like_CS"/>
</dbReference>
<evidence type="ECO:0000256" key="3">
    <source>
        <dbReference type="ARBA" id="ARBA00022840"/>
    </source>
</evidence>
<dbReference type="InterPro" id="IPR017911">
    <property type="entry name" value="MacB-like_ATP-bd"/>
</dbReference>
<dbReference type="GO" id="GO:0022857">
    <property type="term" value="F:transmembrane transporter activity"/>
    <property type="evidence" value="ECO:0007669"/>
    <property type="project" value="TreeGrafter"/>
</dbReference>
<evidence type="ECO:0000313" key="5">
    <source>
        <dbReference type="EMBL" id="QPK83215.1"/>
    </source>
</evidence>
<dbReference type="PANTHER" id="PTHR24220">
    <property type="entry name" value="IMPORT ATP-BINDING PROTEIN"/>
    <property type="match status" value="1"/>
</dbReference>
<evidence type="ECO:0000256" key="2">
    <source>
        <dbReference type="ARBA" id="ARBA00022741"/>
    </source>
</evidence>
<dbReference type="KEGG" id="cqn:G7Y29_10410"/>
<name>A0A7T0KN46_9CORY</name>
<feature type="domain" description="ABC transporter" evidence="4">
    <location>
        <begin position="6"/>
        <end position="222"/>
    </location>
</feature>
<dbReference type="Proteomes" id="UP000594586">
    <property type="component" value="Chromosome"/>
</dbReference>
<protein>
    <submittedName>
        <fullName evidence="5">ABC transporter ATP-binding protein</fullName>
    </submittedName>
</protein>
<sequence>MHTKNLEMNNVTVTYPDGDRTLTALDNVSFTADPGHLTFIVGESGSGKSTLLSAAAGLITPTSGEVLVCGEPVDDKVRLDKIGMIFQQANLIKALNVREQLLVTDHMRGRSPRRDRADELLAAVGLEGLGDRKMEQLSGGQRQRVGIARALMGEPQLVLADEPTAALDSERSHEIVALLRTLIEENNIAGAFVTHDRSLISERDRVVEVRDGRVTSLEHARV</sequence>
<gene>
    <name evidence="5" type="ORF">G7Y29_10410</name>
</gene>
<evidence type="ECO:0000259" key="4">
    <source>
        <dbReference type="PROSITE" id="PS50893"/>
    </source>
</evidence>
<keyword evidence="6" id="KW-1185">Reference proteome</keyword>
<dbReference type="InterPro" id="IPR015854">
    <property type="entry name" value="ABC_transpr_LolD-like"/>
</dbReference>
<evidence type="ECO:0000256" key="1">
    <source>
        <dbReference type="ARBA" id="ARBA00022448"/>
    </source>
</evidence>
<reference evidence="5 6" key="1">
    <citation type="submission" date="2020-11" db="EMBL/GenBank/DDBJ databases">
        <title>Corynebacterium sp. MC1420.</title>
        <authorList>
            <person name="Zhou J."/>
        </authorList>
    </citation>
    <scope>NUCLEOTIDE SEQUENCE [LARGE SCALE GENOMIC DNA]</scope>
    <source>
        <strain evidence="5 6">MC1420</strain>
    </source>
</reference>
<dbReference type="Gene3D" id="3.40.50.300">
    <property type="entry name" value="P-loop containing nucleotide triphosphate hydrolases"/>
    <property type="match status" value="1"/>
</dbReference>
<keyword evidence="3 5" id="KW-0067">ATP-binding</keyword>
<dbReference type="Pfam" id="PF00005">
    <property type="entry name" value="ABC_tran"/>
    <property type="match status" value="1"/>
</dbReference>
<dbReference type="GO" id="GO:0005886">
    <property type="term" value="C:plasma membrane"/>
    <property type="evidence" value="ECO:0007669"/>
    <property type="project" value="TreeGrafter"/>
</dbReference>
<keyword evidence="2" id="KW-0547">Nucleotide-binding</keyword>
<dbReference type="PANTHER" id="PTHR24220:SF685">
    <property type="entry name" value="ABC TRANSPORTER RELATED"/>
    <property type="match status" value="1"/>
</dbReference>
<dbReference type="PROSITE" id="PS50893">
    <property type="entry name" value="ABC_TRANSPORTER_2"/>
    <property type="match status" value="1"/>
</dbReference>
<dbReference type="PROSITE" id="PS00211">
    <property type="entry name" value="ABC_TRANSPORTER_1"/>
    <property type="match status" value="1"/>
</dbReference>
<dbReference type="InterPro" id="IPR003593">
    <property type="entry name" value="AAA+_ATPase"/>
</dbReference>